<comment type="caution">
    <text evidence="1">The sequence shown here is derived from an EMBL/GenBank/DDBJ whole genome shotgun (WGS) entry which is preliminary data.</text>
</comment>
<sequence>MNGFERIKKLKVGGFYGEGCSDGNFAGIFRGEVDAEAFFG</sequence>
<evidence type="ECO:0000313" key="1">
    <source>
        <dbReference type="EMBL" id="PTQ50830.1"/>
    </source>
</evidence>
<gene>
    <name evidence="1" type="ORF">HSCHL_2503</name>
</gene>
<name>A0A2T5G3Q7_HYDSH</name>
<organism evidence="1 2">
    <name type="scientific">Hydrogenibacillus schlegelii</name>
    <name type="common">Bacillus schlegelii</name>
    <dbReference type="NCBI Taxonomy" id="1484"/>
    <lineage>
        <taxon>Bacteria</taxon>
        <taxon>Bacillati</taxon>
        <taxon>Bacillota</taxon>
        <taxon>Bacilli</taxon>
        <taxon>Bacillales</taxon>
        <taxon>Bacillales Family X. Incertae Sedis</taxon>
        <taxon>Hydrogenibacillus</taxon>
    </lineage>
</organism>
<reference evidence="1 2" key="1">
    <citation type="submission" date="2017-08" db="EMBL/GenBank/DDBJ databases">
        <title>Burning lignite coal seam in the remote Altai Mountains harbors a hydrogen-driven thermophilic microbial community.</title>
        <authorList>
            <person name="Kadnikov V.V."/>
            <person name="Mardanov A.V."/>
            <person name="Ivasenko D."/>
            <person name="Beletsky A.V."/>
            <person name="Karnachuk O.V."/>
            <person name="Ravin N.V."/>
        </authorList>
    </citation>
    <scope>NUCLEOTIDE SEQUENCE [LARGE SCALE GENOMIC DNA]</scope>
    <source>
        <strain evidence="1">AL33</strain>
    </source>
</reference>
<evidence type="ECO:0000313" key="2">
    <source>
        <dbReference type="Proteomes" id="UP000244180"/>
    </source>
</evidence>
<proteinExistence type="predicted"/>
<accession>A0A2T5G3Q7</accession>
<dbReference type="EMBL" id="PEBV01000069">
    <property type="protein sequence ID" value="PTQ50830.1"/>
    <property type="molecule type" value="Genomic_DNA"/>
</dbReference>
<dbReference type="Proteomes" id="UP000244180">
    <property type="component" value="Unassembled WGS sequence"/>
</dbReference>
<dbReference type="AlphaFoldDB" id="A0A2T5G3Q7"/>
<protein>
    <submittedName>
        <fullName evidence="1">Uncharacterized protein</fullName>
    </submittedName>
</protein>